<evidence type="ECO:0000256" key="1">
    <source>
        <dbReference type="SAM" id="SignalP"/>
    </source>
</evidence>
<dbReference type="PANTHER" id="PTHR30290:SF37">
    <property type="entry name" value="NICKEL-BINDING PERIPLASMIC PROTEIN"/>
    <property type="match status" value="1"/>
</dbReference>
<dbReference type="Gene3D" id="3.40.190.10">
    <property type="entry name" value="Periplasmic binding protein-like II"/>
    <property type="match status" value="1"/>
</dbReference>
<proteinExistence type="predicted"/>
<dbReference type="EMBL" id="WHVL01000007">
    <property type="protein sequence ID" value="MCB8890546.1"/>
    <property type="molecule type" value="Genomic_DNA"/>
</dbReference>
<dbReference type="SUPFAM" id="SSF53850">
    <property type="entry name" value="Periplasmic binding protein-like II"/>
    <property type="match status" value="1"/>
</dbReference>
<organism evidence="3 4">
    <name type="scientific">Vreelandella malpeensis</name>
    <dbReference type="NCBI Taxonomy" id="1172368"/>
    <lineage>
        <taxon>Bacteria</taxon>
        <taxon>Pseudomonadati</taxon>
        <taxon>Pseudomonadota</taxon>
        <taxon>Gammaproteobacteria</taxon>
        <taxon>Oceanospirillales</taxon>
        <taxon>Halomonadaceae</taxon>
        <taxon>Vreelandella</taxon>
    </lineage>
</organism>
<dbReference type="NCBIfam" id="TIGR02294">
    <property type="entry name" value="nickel_nikA"/>
    <property type="match status" value="1"/>
</dbReference>
<dbReference type="CDD" id="cd08489">
    <property type="entry name" value="PBP2_NikA"/>
    <property type="match status" value="1"/>
</dbReference>
<dbReference type="Pfam" id="PF00496">
    <property type="entry name" value="SBP_bac_5"/>
    <property type="match status" value="1"/>
</dbReference>
<name>A0ABS8DW29_9GAMM</name>
<sequence>MRAALGALTVLLFTLGLAGQAVAQTRLDVSWPSNVGPLNPHLYTPNQMFAQAMVYEPLVRYQADGTIIPWLAERWDVSEDGLAYTFTLRDDVTFSNGEPFDAAAVVANFEAVLANRERHAWLGLTDAIAGVEALDAHTVALTLASPYYPVLQDLALPRPFRFIAPSQLIDRTSAHGIRAPIGTGPWVLAETRLGEFDRFARNETYWGEAPALDEVNMKVIVDPNTRAIALQTGEIDLIYGADGPISPDTFARLAESGEYTTALSPPAETLMLALNSQHGPTAELAVRQAINHAVDKASMIESVFHGTQVPADTLFAPSVPYADVGLAAYDFDTARAATLLDAAGWTLDHGVRERDGQPLQIELVFVGNDAVAKSLAEIVQAELMTLGMLVRLIGEEESSVYARQRDGRFGMIFNRTWGAPFDPHAFISSMRTPSHADYQAQSGLDDKPEIDALIDEILASVDEDERQALYARLLNRLHDAAVYLPLTYTNVIAVADPALGPIPFGAMTSEIPFERITPMVND</sequence>
<evidence type="ECO:0000313" key="3">
    <source>
        <dbReference type="EMBL" id="MCB8890546.1"/>
    </source>
</evidence>
<dbReference type="Gene3D" id="3.10.105.10">
    <property type="entry name" value="Dipeptide-binding Protein, Domain 3"/>
    <property type="match status" value="1"/>
</dbReference>
<accession>A0ABS8DW29</accession>
<dbReference type="PANTHER" id="PTHR30290">
    <property type="entry name" value="PERIPLASMIC BINDING COMPONENT OF ABC TRANSPORTER"/>
    <property type="match status" value="1"/>
</dbReference>
<keyword evidence="1" id="KW-0732">Signal</keyword>
<keyword evidence="4" id="KW-1185">Reference proteome</keyword>
<gene>
    <name evidence="3" type="primary">nikA</name>
    <name evidence="3" type="ORF">GEV37_15630</name>
</gene>
<dbReference type="InterPro" id="IPR039424">
    <property type="entry name" value="SBP_5"/>
</dbReference>
<dbReference type="InterPro" id="IPR000914">
    <property type="entry name" value="SBP_5_dom"/>
</dbReference>
<dbReference type="PIRSF" id="PIRSF002741">
    <property type="entry name" value="MppA"/>
    <property type="match status" value="1"/>
</dbReference>
<feature type="signal peptide" evidence="1">
    <location>
        <begin position="1"/>
        <end position="23"/>
    </location>
</feature>
<dbReference type="RefSeq" id="WP_227391207.1">
    <property type="nucleotide sequence ID" value="NZ_JBHSCJ010000009.1"/>
</dbReference>
<evidence type="ECO:0000313" key="4">
    <source>
        <dbReference type="Proteomes" id="UP001319882"/>
    </source>
</evidence>
<dbReference type="InterPro" id="IPR030678">
    <property type="entry name" value="Peptide/Ni-bd"/>
</dbReference>
<feature type="domain" description="Solute-binding protein family 5" evidence="2">
    <location>
        <begin position="66"/>
        <end position="435"/>
    </location>
</feature>
<comment type="caution">
    <text evidence="3">The sequence shown here is derived from an EMBL/GenBank/DDBJ whole genome shotgun (WGS) entry which is preliminary data.</text>
</comment>
<dbReference type="Proteomes" id="UP001319882">
    <property type="component" value="Unassembled WGS sequence"/>
</dbReference>
<reference evidence="3 4" key="1">
    <citation type="journal article" date="2021" name="Sci. Rep.">
        <title>Genome analysis of a halophilic bacterium Halomonas malpeensis YU-PRIM-29(T) reveals its exopolysaccharide and pigment producing capabilities.</title>
        <authorList>
            <person name="Athmika"/>
            <person name="Ghate S.D."/>
            <person name="Arun A.B."/>
            <person name="Rao S.S."/>
            <person name="Kumar S.T.A."/>
            <person name="Kandiyil M.K."/>
            <person name="Saptami K."/>
            <person name="Rekha P.D."/>
        </authorList>
    </citation>
    <scope>NUCLEOTIDE SEQUENCE [LARGE SCALE GENOMIC DNA]</scope>
    <source>
        <strain evidence="4">prim 29</strain>
    </source>
</reference>
<protein>
    <submittedName>
        <fullName evidence="3">Nickel ABC transporter, nickel/metallophore periplasmic binding protein</fullName>
    </submittedName>
</protein>
<evidence type="ECO:0000259" key="2">
    <source>
        <dbReference type="Pfam" id="PF00496"/>
    </source>
</evidence>
<dbReference type="InterPro" id="IPR011980">
    <property type="entry name" value="CntA-like"/>
</dbReference>
<feature type="chain" id="PRO_5046623128" evidence="1">
    <location>
        <begin position="24"/>
        <end position="522"/>
    </location>
</feature>